<comment type="caution">
    <text evidence="2">The sequence shown here is derived from an EMBL/GenBank/DDBJ whole genome shotgun (WGS) entry which is preliminary data.</text>
</comment>
<reference evidence="2 3" key="1">
    <citation type="submission" date="2023-07" db="EMBL/GenBank/DDBJ databases">
        <title>Genomic Encyclopedia of Type Strains, Phase IV (KMG-IV): sequencing the most valuable type-strain genomes for metagenomic binning, comparative biology and taxonomic classification.</title>
        <authorList>
            <person name="Goeker M."/>
        </authorList>
    </citation>
    <scope>NUCLEOTIDE SEQUENCE [LARGE SCALE GENOMIC DNA]</scope>
    <source>
        <strain evidence="2 3">DSM 18695</strain>
    </source>
</reference>
<dbReference type="RefSeq" id="WP_307346664.1">
    <property type="nucleotide sequence ID" value="NZ_JAUSVS010000001.1"/>
</dbReference>
<evidence type="ECO:0000313" key="2">
    <source>
        <dbReference type="EMBL" id="MDQ0463199.1"/>
    </source>
</evidence>
<evidence type="ECO:0000256" key="1">
    <source>
        <dbReference type="SAM" id="SignalP"/>
    </source>
</evidence>
<proteinExistence type="predicted"/>
<sequence length="154" mass="15743">MNGETRTFKTASRLALIAGAGLLLCACAGLPTVDETFAAPPIDQKSPAAAAVADVLNAPGDYPTFASIPEAPTDLKTADQYKADVTGQQQTAEALIAATAPSTWTLSETDAFAAQAMTEAKVGTVNAPTDAEVASSEAYARALRAKASPPPRPH</sequence>
<dbReference type="EMBL" id="JAUSVS010000001">
    <property type="protein sequence ID" value="MDQ0463199.1"/>
    <property type="molecule type" value="Genomic_DNA"/>
</dbReference>
<dbReference type="Proteomes" id="UP001228905">
    <property type="component" value="Unassembled WGS sequence"/>
</dbReference>
<gene>
    <name evidence="2" type="ORF">QO010_000947</name>
</gene>
<keyword evidence="1" id="KW-0732">Signal</keyword>
<keyword evidence="3" id="KW-1185">Reference proteome</keyword>
<evidence type="ECO:0000313" key="3">
    <source>
        <dbReference type="Proteomes" id="UP001228905"/>
    </source>
</evidence>
<accession>A0ABU0IQA3</accession>
<feature type="signal peptide" evidence="1">
    <location>
        <begin position="1"/>
        <end position="28"/>
    </location>
</feature>
<feature type="chain" id="PRO_5045409618" evidence="1">
    <location>
        <begin position="29"/>
        <end position="154"/>
    </location>
</feature>
<dbReference type="PROSITE" id="PS51257">
    <property type="entry name" value="PROKAR_LIPOPROTEIN"/>
    <property type="match status" value="1"/>
</dbReference>
<protein>
    <submittedName>
        <fullName evidence="2">Uncharacterized protein</fullName>
    </submittedName>
</protein>
<organism evidence="2 3">
    <name type="scientific">Caulobacter ginsengisoli</name>
    <dbReference type="NCBI Taxonomy" id="400775"/>
    <lineage>
        <taxon>Bacteria</taxon>
        <taxon>Pseudomonadati</taxon>
        <taxon>Pseudomonadota</taxon>
        <taxon>Alphaproteobacteria</taxon>
        <taxon>Caulobacterales</taxon>
        <taxon>Caulobacteraceae</taxon>
        <taxon>Caulobacter</taxon>
    </lineage>
</organism>
<name>A0ABU0IQA3_9CAUL</name>